<dbReference type="Pfam" id="PF00682">
    <property type="entry name" value="HMGL-like"/>
    <property type="match status" value="1"/>
</dbReference>
<evidence type="ECO:0000256" key="2">
    <source>
        <dbReference type="ARBA" id="ARBA00022723"/>
    </source>
</evidence>
<keyword evidence="6" id="KW-1185">Reference proteome</keyword>
<accession>A0ABP8H252</accession>
<dbReference type="PROSITE" id="PS50991">
    <property type="entry name" value="PYR_CT"/>
    <property type="match status" value="1"/>
</dbReference>
<dbReference type="RefSeq" id="WP_345249737.1">
    <property type="nucleotide sequence ID" value="NZ_BAABFO010000010.1"/>
</dbReference>
<dbReference type="Gene3D" id="3.20.20.70">
    <property type="entry name" value="Aldolase class I"/>
    <property type="match status" value="1"/>
</dbReference>
<protein>
    <submittedName>
        <fullName evidence="5">Hydroxymethylglutaryl-CoA lyase</fullName>
    </submittedName>
</protein>
<organism evidence="5 6">
    <name type="scientific">Pigmentiphaga soli</name>
    <dbReference type="NCBI Taxonomy" id="1007095"/>
    <lineage>
        <taxon>Bacteria</taxon>
        <taxon>Pseudomonadati</taxon>
        <taxon>Pseudomonadota</taxon>
        <taxon>Betaproteobacteria</taxon>
        <taxon>Burkholderiales</taxon>
        <taxon>Alcaligenaceae</taxon>
        <taxon>Pigmentiphaga</taxon>
    </lineage>
</organism>
<evidence type="ECO:0000256" key="1">
    <source>
        <dbReference type="ARBA" id="ARBA00009405"/>
    </source>
</evidence>
<proteinExistence type="inferred from homology"/>
<evidence type="ECO:0000259" key="4">
    <source>
        <dbReference type="PROSITE" id="PS50991"/>
    </source>
</evidence>
<reference evidence="6" key="1">
    <citation type="journal article" date="2019" name="Int. J. Syst. Evol. Microbiol.">
        <title>The Global Catalogue of Microorganisms (GCM) 10K type strain sequencing project: providing services to taxonomists for standard genome sequencing and annotation.</title>
        <authorList>
            <consortium name="The Broad Institute Genomics Platform"/>
            <consortium name="The Broad Institute Genome Sequencing Center for Infectious Disease"/>
            <person name="Wu L."/>
            <person name="Ma J."/>
        </authorList>
    </citation>
    <scope>NUCLEOTIDE SEQUENCE [LARGE SCALE GENOMIC DNA]</scope>
    <source>
        <strain evidence="6">JCM 17666</strain>
    </source>
</reference>
<dbReference type="InterPro" id="IPR043594">
    <property type="entry name" value="HMGL"/>
</dbReference>
<dbReference type="NCBIfam" id="NF004283">
    <property type="entry name" value="PRK05692.1"/>
    <property type="match status" value="1"/>
</dbReference>
<keyword evidence="2" id="KW-0479">Metal-binding</keyword>
<dbReference type="EMBL" id="BAABFO010000010">
    <property type="protein sequence ID" value="GAA4333276.1"/>
    <property type="molecule type" value="Genomic_DNA"/>
</dbReference>
<comment type="similarity">
    <text evidence="1">Belongs to the HMG-CoA lyase family.</text>
</comment>
<dbReference type="SUPFAM" id="SSF51569">
    <property type="entry name" value="Aldolase"/>
    <property type="match status" value="1"/>
</dbReference>
<sequence length="323" mass="34248">MNDLPSRIHIKEEGPREGFQFEKAPIPTARKIELIDALSRVGIRQMQIVSFVNPKAVPGMADAEAVVAGITPVPGVSYKALWFNEAGLERAIAAGRIDVKGSISLSASDRFLQKNLNRTPSQQLATLHGMLHGYRERGIGLDRVTIMAAFGCNYEGDVRPDKVVGLVGQAIDVAAEHGLSIGSLSLADTMGWATPLAIKRTVGAIRARYPEVTLELHLHDTRGMGIANAYAGLEMGIDRFDASVAGLGGCPFAANAGAAGNVCTEDLVFMCEEMGIETGIDLEALIECARLAQDVVGHPLPGAVMVGGSLRRVRERIAQAAAA</sequence>
<dbReference type="GO" id="GO:0016829">
    <property type="term" value="F:lyase activity"/>
    <property type="evidence" value="ECO:0007669"/>
    <property type="project" value="UniProtKB-KW"/>
</dbReference>
<dbReference type="CDD" id="cd07938">
    <property type="entry name" value="DRE_TIM_HMGL"/>
    <property type="match status" value="1"/>
</dbReference>
<evidence type="ECO:0000313" key="6">
    <source>
        <dbReference type="Proteomes" id="UP001501671"/>
    </source>
</evidence>
<dbReference type="PANTHER" id="PTHR42738:SF7">
    <property type="entry name" value="HYDROXYMETHYLGLUTARYL-COA LYASE"/>
    <property type="match status" value="1"/>
</dbReference>
<gene>
    <name evidence="5" type="ORF">GCM10023144_24380</name>
</gene>
<name>A0ABP8H252_9BURK</name>
<keyword evidence="3 5" id="KW-0456">Lyase</keyword>
<evidence type="ECO:0000256" key="3">
    <source>
        <dbReference type="ARBA" id="ARBA00023239"/>
    </source>
</evidence>
<dbReference type="PANTHER" id="PTHR42738">
    <property type="entry name" value="HYDROXYMETHYLGLUTARYL-COA LYASE"/>
    <property type="match status" value="1"/>
</dbReference>
<feature type="domain" description="Pyruvate carboxyltransferase" evidence="4">
    <location>
        <begin position="8"/>
        <end position="286"/>
    </location>
</feature>
<dbReference type="Proteomes" id="UP001501671">
    <property type="component" value="Unassembled WGS sequence"/>
</dbReference>
<comment type="caution">
    <text evidence="5">The sequence shown here is derived from an EMBL/GenBank/DDBJ whole genome shotgun (WGS) entry which is preliminary data.</text>
</comment>
<evidence type="ECO:0000313" key="5">
    <source>
        <dbReference type="EMBL" id="GAA4333276.1"/>
    </source>
</evidence>
<dbReference type="InterPro" id="IPR000891">
    <property type="entry name" value="PYR_CT"/>
</dbReference>
<dbReference type="InterPro" id="IPR013785">
    <property type="entry name" value="Aldolase_TIM"/>
</dbReference>